<dbReference type="GeneID" id="25903109"/>
<evidence type="ECO:0000256" key="2">
    <source>
        <dbReference type="SAM" id="SignalP"/>
    </source>
</evidence>
<dbReference type="AlphaFoldDB" id="A0A0L0G857"/>
<gene>
    <name evidence="3" type="ORF">SARC_02605</name>
</gene>
<name>A0A0L0G857_9EUKA</name>
<evidence type="ECO:0000313" key="4">
    <source>
        <dbReference type="Proteomes" id="UP000054560"/>
    </source>
</evidence>
<feature type="region of interest" description="Disordered" evidence="1">
    <location>
        <begin position="873"/>
        <end position="903"/>
    </location>
</feature>
<dbReference type="InterPro" id="IPR035992">
    <property type="entry name" value="Ricin_B-like_lectins"/>
</dbReference>
<dbReference type="SUPFAM" id="SSF50370">
    <property type="entry name" value="Ricin B-like lectins"/>
    <property type="match status" value="3"/>
</dbReference>
<dbReference type="SUPFAM" id="SSF82895">
    <property type="entry name" value="TSP-1 type 1 repeat"/>
    <property type="match status" value="1"/>
</dbReference>
<dbReference type="RefSeq" id="XP_014159087.1">
    <property type="nucleotide sequence ID" value="XM_014303612.1"/>
</dbReference>
<dbReference type="InterPro" id="IPR000884">
    <property type="entry name" value="TSP1_rpt"/>
</dbReference>
<sequence length="903" mass="98367">MRGFAFTVSLILAASISFVAAQDNEQQIIPAFQSVSLDNDPYENYVMRQNRTANCIGVGDIDTSDPYPIIEPCTADLSQVWLRIADFENQGQWQNRVTQTCITVPYNGDQVILKTCSATTLNNQKILDDALIAPRPNTATNVCLGPCADASGRLCTFEAGTVDWCAVPDTNEPAFNYELYAEEFCQSPISEGRWEIDFYGECSTTCDTGLRPVTYVCSSLRDLEYSCCGDLPENEVPCNSVPCGASVSNYKVIKSTASLDSPDATPLCIDAIDPTHVEMRPCAGSDSQLFIQINPKDDKQWVNKATGNCIQVPERYNMDKQTDFIFLRPCQDDYSDSDNFRYQQFAVDELVETRVRTCLTPCDSLADGTLFEPSLDDLLIAGRQEEEAFFNPAADNKDAVCAVRDNDNNVTPWCQAGSFSYLGLDLYNRRMEDQLWCQQEESAGSWQYFGEDQCSAQCDGGIQRFDYRCIPEDPNVETACCGTKPGESSRLCNAQPCDATLDDTWVLEDLRDRGRCATTQDDNTLTFSDCLSGAETQRFLWLEQPRSGSSETQQWFQPSTQLCVTVLWDREGGLDQEAEVRMSNCSITPDDMQFFHKPSYLINTAIAACLAPCTEDEDKVCAFGQEGSDWCTADVSTPKNTYMKGFKYCLQDGIDCPVDSGLVTVTQFTTVEGPEPTFASTTTSTILVTSTEGGSSAAVSTSTSVQLTTVTQDVTVSEVTTSTQEVTITTEDVTTTTEALVPVTSTSEVVFPVFSTSDVVTTSLGATTFNPFGDATTGVTTGDTIAGDDTDATTGDGVDGNWSEWAECTVTCSFGIQTRECNNPAASGGGAECPGAAIRTCNPGPCARALDMRSVDEGEVRFAESEEYKVKFNSGEGNVGNMNTKASQRRSAKLGTGQDTGRS</sequence>
<dbReference type="PROSITE" id="PS50092">
    <property type="entry name" value="TSP1"/>
    <property type="match status" value="2"/>
</dbReference>
<reference evidence="3 4" key="1">
    <citation type="submission" date="2011-02" db="EMBL/GenBank/DDBJ databases">
        <title>The Genome Sequence of Sphaeroforma arctica JP610.</title>
        <authorList>
            <consortium name="The Broad Institute Genome Sequencing Platform"/>
            <person name="Russ C."/>
            <person name="Cuomo C."/>
            <person name="Young S.K."/>
            <person name="Zeng Q."/>
            <person name="Gargeya S."/>
            <person name="Alvarado L."/>
            <person name="Berlin A."/>
            <person name="Chapman S.B."/>
            <person name="Chen Z."/>
            <person name="Freedman E."/>
            <person name="Gellesch M."/>
            <person name="Goldberg J."/>
            <person name="Griggs A."/>
            <person name="Gujja S."/>
            <person name="Heilman E."/>
            <person name="Heiman D."/>
            <person name="Howarth C."/>
            <person name="Mehta T."/>
            <person name="Neiman D."/>
            <person name="Pearson M."/>
            <person name="Roberts A."/>
            <person name="Saif S."/>
            <person name="Shea T."/>
            <person name="Shenoy N."/>
            <person name="Sisk P."/>
            <person name="Stolte C."/>
            <person name="Sykes S."/>
            <person name="White J."/>
            <person name="Yandava C."/>
            <person name="Burger G."/>
            <person name="Gray M.W."/>
            <person name="Holland P.W.H."/>
            <person name="King N."/>
            <person name="Lang F.B.F."/>
            <person name="Roger A.J."/>
            <person name="Ruiz-Trillo I."/>
            <person name="Haas B."/>
            <person name="Nusbaum C."/>
            <person name="Birren B."/>
        </authorList>
    </citation>
    <scope>NUCLEOTIDE SEQUENCE [LARGE SCALE GENOMIC DNA]</scope>
    <source>
        <strain evidence="3 4">JP610</strain>
    </source>
</reference>
<dbReference type="eggNOG" id="KOG1216">
    <property type="taxonomic scope" value="Eukaryota"/>
</dbReference>
<keyword evidence="4" id="KW-1185">Reference proteome</keyword>
<evidence type="ECO:0000256" key="1">
    <source>
        <dbReference type="SAM" id="MobiDB-lite"/>
    </source>
</evidence>
<evidence type="ECO:0000313" key="3">
    <source>
        <dbReference type="EMBL" id="KNC85185.1"/>
    </source>
</evidence>
<feature type="signal peptide" evidence="2">
    <location>
        <begin position="1"/>
        <end position="21"/>
    </location>
</feature>
<proteinExistence type="predicted"/>
<dbReference type="Pfam" id="PF00090">
    <property type="entry name" value="TSP_1"/>
    <property type="match status" value="1"/>
</dbReference>
<protein>
    <recommendedName>
        <fullName evidence="5">Ricin B lectin domain-containing protein</fullName>
    </recommendedName>
</protein>
<dbReference type="Proteomes" id="UP000054560">
    <property type="component" value="Unassembled WGS sequence"/>
</dbReference>
<evidence type="ECO:0008006" key="5">
    <source>
        <dbReference type="Google" id="ProtNLM"/>
    </source>
</evidence>
<dbReference type="OrthoDB" id="6160103at2759"/>
<organism evidence="3 4">
    <name type="scientific">Sphaeroforma arctica JP610</name>
    <dbReference type="NCBI Taxonomy" id="667725"/>
    <lineage>
        <taxon>Eukaryota</taxon>
        <taxon>Ichthyosporea</taxon>
        <taxon>Ichthyophonida</taxon>
        <taxon>Sphaeroforma</taxon>
    </lineage>
</organism>
<dbReference type="SMART" id="SM00209">
    <property type="entry name" value="TSP1"/>
    <property type="match status" value="2"/>
</dbReference>
<dbReference type="InterPro" id="IPR036383">
    <property type="entry name" value="TSP1_rpt_sf"/>
</dbReference>
<dbReference type="Gene3D" id="2.20.100.10">
    <property type="entry name" value="Thrombospondin type-1 (TSP1) repeat"/>
    <property type="match status" value="1"/>
</dbReference>
<dbReference type="STRING" id="667725.A0A0L0G857"/>
<dbReference type="CDD" id="cd00161">
    <property type="entry name" value="beta-trefoil_Ricin-like"/>
    <property type="match status" value="1"/>
</dbReference>
<feature type="chain" id="PRO_5005539097" description="Ricin B lectin domain-containing protein" evidence="2">
    <location>
        <begin position="22"/>
        <end position="903"/>
    </location>
</feature>
<accession>A0A0L0G857</accession>
<keyword evidence="2" id="KW-0732">Signal</keyword>
<dbReference type="EMBL" id="KQ241715">
    <property type="protein sequence ID" value="KNC85185.1"/>
    <property type="molecule type" value="Genomic_DNA"/>
</dbReference>